<evidence type="ECO:0000313" key="6">
    <source>
        <dbReference type="Proteomes" id="UP000295573"/>
    </source>
</evidence>
<evidence type="ECO:0000313" key="5">
    <source>
        <dbReference type="EMBL" id="TCO43983.1"/>
    </source>
</evidence>
<dbReference type="AlphaFoldDB" id="A0A4R2IGT8"/>
<dbReference type="Proteomes" id="UP000295573">
    <property type="component" value="Unassembled WGS sequence"/>
</dbReference>
<dbReference type="OrthoDB" id="3171346at2"/>
<dbReference type="RefSeq" id="WP_132154228.1">
    <property type="nucleotide sequence ID" value="NZ_SLWR01000011.1"/>
</dbReference>
<keyword evidence="2" id="KW-0813">Transport</keyword>
<evidence type="ECO:0000256" key="3">
    <source>
        <dbReference type="ARBA" id="ARBA00022729"/>
    </source>
</evidence>
<dbReference type="PANTHER" id="PTHR30061">
    <property type="entry name" value="MALTOSE-BINDING PERIPLASMIC PROTEIN"/>
    <property type="match status" value="1"/>
</dbReference>
<keyword evidence="6" id="KW-1185">Reference proteome</keyword>
<feature type="signal peptide" evidence="4">
    <location>
        <begin position="1"/>
        <end position="26"/>
    </location>
</feature>
<proteinExistence type="inferred from homology"/>
<protein>
    <submittedName>
        <fullName evidence="5">Multiple sugar transport system substrate-binding protein</fullName>
    </submittedName>
</protein>
<evidence type="ECO:0000256" key="4">
    <source>
        <dbReference type="SAM" id="SignalP"/>
    </source>
</evidence>
<dbReference type="GO" id="GO:0042956">
    <property type="term" value="P:maltodextrin transmembrane transport"/>
    <property type="evidence" value="ECO:0007669"/>
    <property type="project" value="TreeGrafter"/>
</dbReference>
<dbReference type="GO" id="GO:0055052">
    <property type="term" value="C:ATP-binding cassette (ABC) transporter complex, substrate-binding subunit-containing"/>
    <property type="evidence" value="ECO:0007669"/>
    <property type="project" value="TreeGrafter"/>
</dbReference>
<organism evidence="5 6">
    <name type="scientific">Kribbella antiqua</name>
    <dbReference type="NCBI Taxonomy" id="2512217"/>
    <lineage>
        <taxon>Bacteria</taxon>
        <taxon>Bacillati</taxon>
        <taxon>Actinomycetota</taxon>
        <taxon>Actinomycetes</taxon>
        <taxon>Propionibacteriales</taxon>
        <taxon>Kribbellaceae</taxon>
        <taxon>Kribbella</taxon>
    </lineage>
</organism>
<dbReference type="PANTHER" id="PTHR30061:SF50">
    <property type="entry name" value="MALTOSE_MALTODEXTRIN-BINDING PERIPLASMIC PROTEIN"/>
    <property type="match status" value="1"/>
</dbReference>
<keyword evidence="5" id="KW-0762">Sugar transport</keyword>
<gene>
    <name evidence="5" type="ORF">EV646_111175</name>
</gene>
<feature type="chain" id="PRO_5020596276" evidence="4">
    <location>
        <begin position="27"/>
        <end position="442"/>
    </location>
</feature>
<reference evidence="5 6" key="1">
    <citation type="journal article" date="2015" name="Stand. Genomic Sci.">
        <title>Genomic Encyclopedia of Bacterial and Archaeal Type Strains, Phase III: the genomes of soil and plant-associated and newly described type strains.</title>
        <authorList>
            <person name="Whitman W.B."/>
            <person name="Woyke T."/>
            <person name="Klenk H.P."/>
            <person name="Zhou Y."/>
            <person name="Lilburn T.G."/>
            <person name="Beck B.J."/>
            <person name="De Vos P."/>
            <person name="Vandamme P."/>
            <person name="Eisen J.A."/>
            <person name="Garrity G."/>
            <person name="Hugenholtz P."/>
            <person name="Kyrpides N.C."/>
        </authorList>
    </citation>
    <scope>NUCLEOTIDE SEQUENCE [LARGE SCALE GENOMIC DNA]</scope>
    <source>
        <strain evidence="5 6">VKM Ac-2541</strain>
    </source>
</reference>
<comment type="caution">
    <text evidence="5">The sequence shown here is derived from an EMBL/GenBank/DDBJ whole genome shotgun (WGS) entry which is preliminary data.</text>
</comment>
<dbReference type="EMBL" id="SLWR01000011">
    <property type="protein sequence ID" value="TCO43983.1"/>
    <property type="molecule type" value="Genomic_DNA"/>
</dbReference>
<sequence>MHRSTRALIGTTAVALLATACTGTSAAPQANDDATKDVTITFWHGWSSPAESAGINANIKAFEAAHPNIHVKTVGNINDDKIKQALRAGGANAPDVVSSFTTDNVGTFCSSNVLADLKPFLDKSGVDLDKTFPKALQDYTQFEGKRCTLPLLNDAYGLYYNKAAFKAAGITAPPKTLSEFDADAKKLTKVKGDSYSQLGFMPNFHGYESTTTHFAAQWNPTYFTADGKSNLAADPAFASMLKWQKNLVAELGGFAKLEKYRSTFGDEWGAKNPFQTGQVAMAIDGEWRLGMARDAGVKFDIGVAPFPVPDDQADSYGKGYLSGTIIGIASTSQKQNAAWELVKYLTTDTDAVVNFANAIHNVPSTLDALKSPKLDADPAFRTFLEISAHPKSNTTPASPNGGAYQLSLQDFGFSYESGKVTDLAAGLAKSDRQIDKDLAQVK</sequence>
<dbReference type="Pfam" id="PF01547">
    <property type="entry name" value="SBP_bac_1"/>
    <property type="match status" value="1"/>
</dbReference>
<comment type="similarity">
    <text evidence="1">Belongs to the bacterial solute-binding protein 1 family.</text>
</comment>
<dbReference type="InterPro" id="IPR006059">
    <property type="entry name" value="SBP"/>
</dbReference>
<dbReference type="Gene3D" id="3.40.190.10">
    <property type="entry name" value="Periplasmic binding protein-like II"/>
    <property type="match status" value="2"/>
</dbReference>
<dbReference type="GO" id="GO:1901982">
    <property type="term" value="F:maltose binding"/>
    <property type="evidence" value="ECO:0007669"/>
    <property type="project" value="TreeGrafter"/>
</dbReference>
<dbReference type="CDD" id="cd14748">
    <property type="entry name" value="PBP2_UgpB"/>
    <property type="match status" value="1"/>
</dbReference>
<keyword evidence="3 4" id="KW-0732">Signal</keyword>
<dbReference type="SUPFAM" id="SSF53850">
    <property type="entry name" value="Periplasmic binding protein-like II"/>
    <property type="match status" value="1"/>
</dbReference>
<accession>A0A4R2IGT8</accession>
<evidence type="ECO:0000256" key="2">
    <source>
        <dbReference type="ARBA" id="ARBA00022448"/>
    </source>
</evidence>
<evidence type="ECO:0000256" key="1">
    <source>
        <dbReference type="ARBA" id="ARBA00008520"/>
    </source>
</evidence>
<dbReference type="PROSITE" id="PS51257">
    <property type="entry name" value="PROKAR_LIPOPROTEIN"/>
    <property type="match status" value="1"/>
</dbReference>
<name>A0A4R2IGT8_9ACTN</name>
<dbReference type="GO" id="GO:0015768">
    <property type="term" value="P:maltose transport"/>
    <property type="evidence" value="ECO:0007669"/>
    <property type="project" value="TreeGrafter"/>
</dbReference>